<keyword evidence="5" id="KW-1185">Reference proteome</keyword>
<organism evidence="4 5">
    <name type="scientific">Sistotremastrum niveocremeum HHB9708</name>
    <dbReference type="NCBI Taxonomy" id="1314777"/>
    <lineage>
        <taxon>Eukaryota</taxon>
        <taxon>Fungi</taxon>
        <taxon>Dikarya</taxon>
        <taxon>Basidiomycota</taxon>
        <taxon>Agaricomycotina</taxon>
        <taxon>Agaricomycetes</taxon>
        <taxon>Sistotremastrales</taxon>
        <taxon>Sistotremastraceae</taxon>
        <taxon>Sertulicium</taxon>
        <taxon>Sertulicium niveocremeum</taxon>
    </lineage>
</organism>
<dbReference type="Gene3D" id="3.40.50.12780">
    <property type="entry name" value="N-terminal domain of ligase-like"/>
    <property type="match status" value="1"/>
</dbReference>
<keyword evidence="2" id="KW-0067">ATP-binding</keyword>
<name>A0A165AK24_9AGAM</name>
<sequence>MARTFDLLGYPANADYLHQGVEVPGSKRPGQTGHIRNSAFPFIDLDTPEAPKSVDQLFEAGLAKSGDKPFLGHRAVTSTNPLTHANHYTWQSYKQIDQRRRYVGSALEKLFRDGSVGVAGELQSVGVWSQNRPEWQIIDLAVHAYNKVGVSLYDTLGPDAVEYIITHANLTIIFASSQHVPTLLALGSRIPKIKVIVSIDELNVQTQNIFSTWGKERGIRVIDFKELEAIGKDNLIPPIPATPQSVVSICYTSGTTSTPKGVVLTHGMLAVSAYAIAHGAGQLPEPILFSYLPLAHIYERTAELLTIMVGGQIGYFTGDPLRLLEDAQILKPTYFPSVPRVLTRVYQLAIQAGDVPGLKGNIFRKARDVKLKKLAATGDPTHPLWDRLVFRKIQAVLGGNLTTVVTGSAPISMEALQFLRIAFCCDVVEGYGMTENCGTCTRTWANDPASLGTVGAPQPCNEIKLIDVPAMNYTSEDKPNPRGELCVRGPNCFTQYYKDPKNTAETVDAEGWLHTGDIAELDSAGRFKIVDRIKNIMKLAQGEYVALEKIENTYGSCPLVAQIYVHGESLQDHLLAVVVPDPVMLAPVASKVFGKTVTPEDGAELVRASQDENVKRAILEALHNEGRKAKLRGFEMVKRIHVTLDPFTAENGLLTPTFKIRRRDAHAKYKAELDALYAIGSSSGSKL</sequence>
<dbReference type="GO" id="GO:0004467">
    <property type="term" value="F:long-chain fatty acid-CoA ligase activity"/>
    <property type="evidence" value="ECO:0007669"/>
    <property type="project" value="TreeGrafter"/>
</dbReference>
<dbReference type="EMBL" id="KV419394">
    <property type="protein sequence ID" value="KZS99134.1"/>
    <property type="molecule type" value="Genomic_DNA"/>
</dbReference>
<dbReference type="InterPro" id="IPR020845">
    <property type="entry name" value="AMP-binding_CS"/>
</dbReference>
<accession>A0A165AK24</accession>
<dbReference type="InterPro" id="IPR042099">
    <property type="entry name" value="ANL_N_sf"/>
</dbReference>
<dbReference type="STRING" id="1314777.A0A165AK24"/>
<feature type="domain" description="AMP-dependent synthetase/ligase" evidence="3">
    <location>
        <begin position="78"/>
        <end position="497"/>
    </location>
</feature>
<dbReference type="AlphaFoldDB" id="A0A165AK24"/>
<evidence type="ECO:0000313" key="5">
    <source>
        <dbReference type="Proteomes" id="UP000076722"/>
    </source>
</evidence>
<reference evidence="4 5" key="1">
    <citation type="journal article" date="2016" name="Mol. Biol. Evol.">
        <title>Comparative Genomics of Early-Diverging Mushroom-Forming Fungi Provides Insights into the Origins of Lignocellulose Decay Capabilities.</title>
        <authorList>
            <person name="Nagy L.G."/>
            <person name="Riley R."/>
            <person name="Tritt A."/>
            <person name="Adam C."/>
            <person name="Daum C."/>
            <person name="Floudas D."/>
            <person name="Sun H."/>
            <person name="Yadav J.S."/>
            <person name="Pangilinan J."/>
            <person name="Larsson K.H."/>
            <person name="Matsuura K."/>
            <person name="Barry K."/>
            <person name="Labutti K."/>
            <person name="Kuo R."/>
            <person name="Ohm R.A."/>
            <person name="Bhattacharya S.S."/>
            <person name="Shirouzu T."/>
            <person name="Yoshinaga Y."/>
            <person name="Martin F.M."/>
            <person name="Grigoriev I.V."/>
            <person name="Hibbett D.S."/>
        </authorList>
    </citation>
    <scope>NUCLEOTIDE SEQUENCE [LARGE SCALE GENOMIC DNA]</scope>
    <source>
        <strain evidence="4 5">HHB9708</strain>
    </source>
</reference>
<keyword evidence="1" id="KW-0547">Nucleotide-binding</keyword>
<dbReference type="GO" id="GO:0005524">
    <property type="term" value="F:ATP binding"/>
    <property type="evidence" value="ECO:0007669"/>
    <property type="project" value="UniProtKB-KW"/>
</dbReference>
<evidence type="ECO:0000313" key="4">
    <source>
        <dbReference type="EMBL" id="KZS99134.1"/>
    </source>
</evidence>
<dbReference type="SUPFAM" id="SSF56801">
    <property type="entry name" value="Acetyl-CoA synthetase-like"/>
    <property type="match status" value="1"/>
</dbReference>
<dbReference type="Proteomes" id="UP000076722">
    <property type="component" value="Unassembled WGS sequence"/>
</dbReference>
<dbReference type="GO" id="GO:0016020">
    <property type="term" value="C:membrane"/>
    <property type="evidence" value="ECO:0007669"/>
    <property type="project" value="TreeGrafter"/>
</dbReference>
<dbReference type="PANTHER" id="PTHR43272">
    <property type="entry name" value="LONG-CHAIN-FATTY-ACID--COA LIGASE"/>
    <property type="match status" value="1"/>
</dbReference>
<gene>
    <name evidence="4" type="ORF">SISNIDRAFT_480709</name>
</gene>
<dbReference type="Pfam" id="PF00501">
    <property type="entry name" value="AMP-binding"/>
    <property type="match status" value="1"/>
</dbReference>
<dbReference type="InterPro" id="IPR000873">
    <property type="entry name" value="AMP-dep_synth/lig_dom"/>
</dbReference>
<evidence type="ECO:0000256" key="1">
    <source>
        <dbReference type="ARBA" id="ARBA00022741"/>
    </source>
</evidence>
<proteinExistence type="predicted"/>
<evidence type="ECO:0000259" key="3">
    <source>
        <dbReference type="Pfam" id="PF00501"/>
    </source>
</evidence>
<dbReference type="PANTHER" id="PTHR43272:SF33">
    <property type="entry name" value="AMP-BINDING DOMAIN-CONTAINING PROTEIN-RELATED"/>
    <property type="match status" value="1"/>
</dbReference>
<keyword evidence="4" id="KW-0436">Ligase</keyword>
<dbReference type="PROSITE" id="PS00455">
    <property type="entry name" value="AMP_BINDING"/>
    <property type="match status" value="1"/>
</dbReference>
<dbReference type="OrthoDB" id="1700726at2759"/>
<protein>
    <submittedName>
        <fullName evidence="4">Long-chain-fatty-acid-CoA ligase</fullName>
    </submittedName>
</protein>
<dbReference type="GO" id="GO:0005783">
    <property type="term" value="C:endoplasmic reticulum"/>
    <property type="evidence" value="ECO:0007669"/>
    <property type="project" value="TreeGrafter"/>
</dbReference>
<evidence type="ECO:0000256" key="2">
    <source>
        <dbReference type="ARBA" id="ARBA00022840"/>
    </source>
</evidence>